<accession>A0ACD0NUC1</accession>
<name>A0ACD0NUC1_9BASI</name>
<dbReference type="Proteomes" id="UP000245626">
    <property type="component" value="Unassembled WGS sequence"/>
</dbReference>
<gene>
    <name evidence="1" type="ORF">IE53DRAFT_146908</name>
</gene>
<keyword evidence="2" id="KW-1185">Reference proteome</keyword>
<evidence type="ECO:0000313" key="2">
    <source>
        <dbReference type="Proteomes" id="UP000245626"/>
    </source>
</evidence>
<evidence type="ECO:0000313" key="1">
    <source>
        <dbReference type="EMBL" id="PWN49406.1"/>
    </source>
</evidence>
<sequence length="460" mass="52069">MPQPSSDPIPSITPPQPFTIRFDPKDVEELKSRLSNPRLPDQDFLPALDAKQRSNYHQARPGLEWIKKAIPKWRELDFEAFSEKLNRFPHFTTSVDWCERLHFVHRPSSRSDAIPLILIHGWPGSWYEFEHIIQPLAEPEDPSLPAFHVVVPSLPGFLFSSPPPNKDPGVGDFVGYSRILNALMRGLGYDRYASSAGDWGSPHARCLGANHYSEKDGTGCRAVHLNFCPVSPSGVTKLLRNVLPYTVLEGLAKWVYDKEHVQMIQKAQIYEDQMAYYIVQKLRPVQLSYGLVDSPVGILGWLGYFYDILTEFKPGHPTLNLDSALETITLFHMTKSIGTSFLPYTVNPYLPDIHASAEMRLKVPLAYSDFPEEIVNVPLDYVQKTVHGKVRWMAKSNKGGHFAALEEPKIYINHLRNAFSKGGKIKSDDAKHFQGVRQVCLEGGVWDEVRKEQERAGGKL</sequence>
<dbReference type="EMBL" id="KZ820055">
    <property type="protein sequence ID" value="PWN49406.1"/>
    <property type="molecule type" value="Genomic_DNA"/>
</dbReference>
<organism evidence="1 2">
    <name type="scientific">Violaceomyces palustris</name>
    <dbReference type="NCBI Taxonomy" id="1673888"/>
    <lineage>
        <taxon>Eukaryota</taxon>
        <taxon>Fungi</taxon>
        <taxon>Dikarya</taxon>
        <taxon>Basidiomycota</taxon>
        <taxon>Ustilaginomycotina</taxon>
        <taxon>Ustilaginomycetes</taxon>
        <taxon>Violaceomycetales</taxon>
        <taxon>Violaceomycetaceae</taxon>
        <taxon>Violaceomyces</taxon>
    </lineage>
</organism>
<reference evidence="1 2" key="1">
    <citation type="journal article" date="2018" name="Mol. Biol. Evol.">
        <title>Broad Genomic Sampling Reveals a Smut Pathogenic Ancestry of the Fungal Clade Ustilaginomycotina.</title>
        <authorList>
            <person name="Kijpornyongpan T."/>
            <person name="Mondo S.J."/>
            <person name="Barry K."/>
            <person name="Sandor L."/>
            <person name="Lee J."/>
            <person name="Lipzen A."/>
            <person name="Pangilinan J."/>
            <person name="LaButti K."/>
            <person name="Hainaut M."/>
            <person name="Henrissat B."/>
            <person name="Grigoriev I.V."/>
            <person name="Spatafora J.W."/>
            <person name="Aime M.C."/>
        </authorList>
    </citation>
    <scope>NUCLEOTIDE SEQUENCE [LARGE SCALE GENOMIC DNA]</scope>
    <source>
        <strain evidence="1 2">SA 807</strain>
    </source>
</reference>
<keyword evidence="1" id="KW-0378">Hydrolase</keyword>
<protein>
    <submittedName>
        <fullName evidence="1">Epoxide hydrolase</fullName>
    </submittedName>
</protein>
<proteinExistence type="predicted"/>